<proteinExistence type="predicted"/>
<gene>
    <name evidence="1" type="ORF">TU35_003520</name>
</gene>
<dbReference type="EMBL" id="JZWT02000007">
    <property type="protein sequence ID" value="MFB6490309.1"/>
    <property type="molecule type" value="Genomic_DNA"/>
</dbReference>
<dbReference type="Proteomes" id="UP000033636">
    <property type="component" value="Unassembled WGS sequence"/>
</dbReference>
<accession>A0ACC6V0Q7</accession>
<protein>
    <submittedName>
        <fullName evidence="1">DsrE family protein</fullName>
    </submittedName>
</protein>
<evidence type="ECO:0000313" key="1">
    <source>
        <dbReference type="EMBL" id="MFB6490309.1"/>
    </source>
</evidence>
<sequence>MGEKGAGRVVYFVSIPPTDSDRLSTMLGYALASASMGLDVVLFYALDGALTLKKAVFEGLKPEIKAKFSQCLKAGCRVLLCSSAAEQYGIGKEDVVEGVEIADIETFYDYAAGADVVMGW</sequence>
<organism evidence="1 2">
    <name type="scientific">Thermoproteus sp. AZ2</name>
    <dbReference type="NCBI Taxonomy" id="1609232"/>
    <lineage>
        <taxon>Archaea</taxon>
        <taxon>Thermoproteota</taxon>
        <taxon>Thermoprotei</taxon>
        <taxon>Thermoproteales</taxon>
        <taxon>Thermoproteaceae</taxon>
        <taxon>Thermoproteus</taxon>
    </lineage>
</organism>
<reference evidence="1" key="1">
    <citation type="submission" date="2024-07" db="EMBL/GenBank/DDBJ databases">
        <title>Metagenome and Metagenome-Assembled Genomes of Archaea from a hot spring from the geothermal field of Los Azufres, Mexico.</title>
        <authorList>
            <person name="Marin-Paredes R."/>
            <person name="Martinez-Romero E."/>
            <person name="Servin-Garciduenas L.E."/>
        </authorList>
    </citation>
    <scope>NUCLEOTIDE SEQUENCE</scope>
</reference>
<evidence type="ECO:0000313" key="2">
    <source>
        <dbReference type="Proteomes" id="UP000033636"/>
    </source>
</evidence>
<comment type="caution">
    <text evidence="1">The sequence shown here is derived from an EMBL/GenBank/DDBJ whole genome shotgun (WGS) entry which is preliminary data.</text>
</comment>
<name>A0ACC6V0Q7_9CREN</name>